<dbReference type="RefSeq" id="WP_379563218.1">
    <property type="nucleotide sequence ID" value="NZ_JBHSQK010000004.1"/>
</dbReference>
<keyword evidence="3" id="KW-1185">Reference proteome</keyword>
<dbReference type="InterPro" id="IPR037401">
    <property type="entry name" value="SnoaL-like"/>
</dbReference>
<sequence>MTETLVDAPAAVTAYLRAKTNTDVDSVVGCFAPDAVVHDEGRDHVGTAAIRAWAEGVASAYTLTRTVRSVRGVGPATVVAVEVAGDFPGSPVVLHHHFTSTDDGIAALTICP</sequence>
<dbReference type="InterPro" id="IPR032710">
    <property type="entry name" value="NTF2-like_dom_sf"/>
</dbReference>
<evidence type="ECO:0000313" key="3">
    <source>
        <dbReference type="Proteomes" id="UP001596119"/>
    </source>
</evidence>
<dbReference type="Pfam" id="PF12680">
    <property type="entry name" value="SnoaL_2"/>
    <property type="match status" value="1"/>
</dbReference>
<name>A0ABW1I3B0_9PSEU</name>
<evidence type="ECO:0000313" key="2">
    <source>
        <dbReference type="EMBL" id="MFC5946889.1"/>
    </source>
</evidence>
<accession>A0ABW1I3B0</accession>
<feature type="domain" description="SnoaL-like" evidence="1">
    <location>
        <begin position="12"/>
        <end position="104"/>
    </location>
</feature>
<reference evidence="3" key="1">
    <citation type="journal article" date="2019" name="Int. J. Syst. Evol. Microbiol.">
        <title>The Global Catalogue of Microorganisms (GCM) 10K type strain sequencing project: providing services to taxonomists for standard genome sequencing and annotation.</title>
        <authorList>
            <consortium name="The Broad Institute Genomics Platform"/>
            <consortium name="The Broad Institute Genome Sequencing Center for Infectious Disease"/>
            <person name="Wu L."/>
            <person name="Ma J."/>
        </authorList>
    </citation>
    <scope>NUCLEOTIDE SEQUENCE [LARGE SCALE GENOMIC DNA]</scope>
    <source>
        <strain evidence="3">CGMCC 4.7397</strain>
    </source>
</reference>
<dbReference type="Gene3D" id="3.10.450.50">
    <property type="match status" value="1"/>
</dbReference>
<protein>
    <submittedName>
        <fullName evidence="2">Nuclear transport factor 2 family protein</fullName>
    </submittedName>
</protein>
<dbReference type="SUPFAM" id="SSF54427">
    <property type="entry name" value="NTF2-like"/>
    <property type="match status" value="1"/>
</dbReference>
<dbReference type="EMBL" id="JBHSQK010000004">
    <property type="protein sequence ID" value="MFC5946889.1"/>
    <property type="molecule type" value="Genomic_DNA"/>
</dbReference>
<comment type="caution">
    <text evidence="2">The sequence shown here is derived from an EMBL/GenBank/DDBJ whole genome shotgun (WGS) entry which is preliminary data.</text>
</comment>
<evidence type="ECO:0000259" key="1">
    <source>
        <dbReference type="Pfam" id="PF12680"/>
    </source>
</evidence>
<proteinExistence type="predicted"/>
<organism evidence="2 3">
    <name type="scientific">Pseudonocardia lutea</name>
    <dbReference type="NCBI Taxonomy" id="2172015"/>
    <lineage>
        <taxon>Bacteria</taxon>
        <taxon>Bacillati</taxon>
        <taxon>Actinomycetota</taxon>
        <taxon>Actinomycetes</taxon>
        <taxon>Pseudonocardiales</taxon>
        <taxon>Pseudonocardiaceae</taxon>
        <taxon>Pseudonocardia</taxon>
    </lineage>
</organism>
<gene>
    <name evidence="2" type="ORF">ACFQH9_01190</name>
</gene>
<dbReference type="Proteomes" id="UP001596119">
    <property type="component" value="Unassembled WGS sequence"/>
</dbReference>